<dbReference type="AlphaFoldDB" id="A0A4R6WUQ3"/>
<dbReference type="OrthoDB" id="9807095at2"/>
<dbReference type="SMART" id="SM01230">
    <property type="entry name" value="Gln-synt_C"/>
    <property type="match status" value="1"/>
</dbReference>
<evidence type="ECO:0000256" key="3">
    <source>
        <dbReference type="RuleBase" id="RU000384"/>
    </source>
</evidence>
<name>A0A4R6WUQ3_9PROT</name>
<dbReference type="SUPFAM" id="SSF55931">
    <property type="entry name" value="Glutamine synthetase/guanido kinase"/>
    <property type="match status" value="1"/>
</dbReference>
<dbReference type="GO" id="GO:0004356">
    <property type="term" value="F:glutamine synthetase activity"/>
    <property type="evidence" value="ECO:0007669"/>
    <property type="project" value="InterPro"/>
</dbReference>
<evidence type="ECO:0000313" key="5">
    <source>
        <dbReference type="EMBL" id="TDQ83016.1"/>
    </source>
</evidence>
<dbReference type="Pfam" id="PF00120">
    <property type="entry name" value="Gln-synt_C"/>
    <property type="match status" value="1"/>
</dbReference>
<dbReference type="EMBL" id="SNYW01000007">
    <property type="protein sequence ID" value="TDQ83016.1"/>
    <property type="molecule type" value="Genomic_DNA"/>
</dbReference>
<gene>
    <name evidence="5" type="ORF">A8950_1298</name>
</gene>
<keyword evidence="1" id="KW-0436">Ligase</keyword>
<reference evidence="5 6" key="1">
    <citation type="submission" date="2019-03" db="EMBL/GenBank/DDBJ databases">
        <title>Genomic Encyclopedia of Type Strains, Phase III (KMG-III): the genomes of soil and plant-associated and newly described type strains.</title>
        <authorList>
            <person name="Whitman W."/>
        </authorList>
    </citation>
    <scope>NUCLEOTIDE SEQUENCE [LARGE SCALE GENOMIC DNA]</scope>
    <source>
        <strain evidence="5 6">CGMCC 1.7660</strain>
    </source>
</reference>
<accession>A0A4R6WUQ3</accession>
<dbReference type="InterPro" id="IPR014746">
    <property type="entry name" value="Gln_synth/guanido_kin_cat_dom"/>
</dbReference>
<comment type="similarity">
    <text evidence="2 3">Belongs to the glutamine synthetase family.</text>
</comment>
<dbReference type="GO" id="GO:0006542">
    <property type="term" value="P:glutamine biosynthetic process"/>
    <property type="evidence" value="ECO:0007669"/>
    <property type="project" value="TreeGrafter"/>
</dbReference>
<organism evidence="5 6">
    <name type="scientific">Dongia mobilis</name>
    <dbReference type="NCBI Taxonomy" id="578943"/>
    <lineage>
        <taxon>Bacteria</taxon>
        <taxon>Pseudomonadati</taxon>
        <taxon>Pseudomonadota</taxon>
        <taxon>Alphaproteobacteria</taxon>
        <taxon>Rhodospirillales</taxon>
        <taxon>Dongiaceae</taxon>
        <taxon>Dongia</taxon>
    </lineage>
</organism>
<dbReference type="RefSeq" id="WP_133612809.1">
    <property type="nucleotide sequence ID" value="NZ_SNYW01000007.1"/>
</dbReference>
<feature type="domain" description="GS catalytic" evidence="4">
    <location>
        <begin position="99"/>
        <end position="429"/>
    </location>
</feature>
<dbReference type="Gene3D" id="3.30.590.10">
    <property type="entry name" value="Glutamine synthetase/guanido kinase, catalytic domain"/>
    <property type="match status" value="1"/>
</dbReference>
<evidence type="ECO:0000259" key="4">
    <source>
        <dbReference type="PROSITE" id="PS51987"/>
    </source>
</evidence>
<dbReference type="PROSITE" id="PS51987">
    <property type="entry name" value="GS_CATALYTIC"/>
    <property type="match status" value="1"/>
</dbReference>
<evidence type="ECO:0000256" key="1">
    <source>
        <dbReference type="ARBA" id="ARBA00022598"/>
    </source>
</evidence>
<dbReference type="InterPro" id="IPR008146">
    <property type="entry name" value="Gln_synth_cat_dom"/>
</dbReference>
<evidence type="ECO:0000256" key="2">
    <source>
        <dbReference type="PROSITE-ProRule" id="PRU01331"/>
    </source>
</evidence>
<dbReference type="PANTHER" id="PTHR43785:SF12">
    <property type="entry name" value="TYPE-1 GLUTAMINE SYNTHETASE 2"/>
    <property type="match status" value="1"/>
</dbReference>
<dbReference type="PANTHER" id="PTHR43785">
    <property type="entry name" value="GAMMA-GLUTAMYLPUTRESCINE SYNTHETASE"/>
    <property type="match status" value="1"/>
</dbReference>
<proteinExistence type="inferred from homology"/>
<keyword evidence="6" id="KW-1185">Reference proteome</keyword>
<sequence>MANKERLRLLFCDHLSLARGKYLPASKIGDGASRFCQGTFAVTYDKELVPTPGGTMMEGLPDMEAVYRAADIRDGWEPGTKIVLADLHDTSGAPLGLCPRLALKRAIRGWEDLGYSPKVGLELEAYAFVHNAEGRIVPYETPGGYVYGTGPLVDPLRFVDAIWEKATETGFRIDCMTSEYDSPQFEFTLTYDDALKAVDDIFLFRLMAREVALDYGIILTFMPKPILHLGGNGLHVNFSFNDKAGKNAIGDTNDSARLSPLARGCIAGLMKHHRGMAALVAPTVNSYQRLRPASLSGYWCNWGVDHRGVTTRLTTETGAKARIEHRMGDASASPYTLVATVLQAARLGFVGKYDLPPAEGGDCFAEQDAKVGAPETLGEALEAVKADAELKAAVGPLLVDNLVGIKEVEIQKTAALEGDALRDYYIHYV</sequence>
<evidence type="ECO:0000313" key="6">
    <source>
        <dbReference type="Proteomes" id="UP000295783"/>
    </source>
</evidence>
<dbReference type="Proteomes" id="UP000295783">
    <property type="component" value="Unassembled WGS sequence"/>
</dbReference>
<protein>
    <submittedName>
        <fullName evidence="5">Glutamine synthetase</fullName>
    </submittedName>
</protein>
<comment type="caution">
    <text evidence="5">The sequence shown here is derived from an EMBL/GenBank/DDBJ whole genome shotgun (WGS) entry which is preliminary data.</text>
</comment>